<gene>
    <name evidence="2" type="ORF">IRJ41_011411</name>
</gene>
<evidence type="ECO:0000313" key="3">
    <source>
        <dbReference type="Proteomes" id="UP001059041"/>
    </source>
</evidence>
<dbReference type="AlphaFoldDB" id="A0A9W7WQP7"/>
<sequence length="334" mass="37857">MGTTARSKRVMNRNCRGPCPAVCNLIIRDESTRYSVHFPPLAAFNEGTAEILRGSISVIQRGGNIAVLSLASKSRVVPTVPSPSALRVLLKDKKHELRSFKVRCVSPWMRHFVQREMRSFKVTLVSPCPMQHERKRFGRMVVPKQFLATIDYHSRKNDNGSQRRSYSNDTRLRHYATVEALFRYQHTAVLKTVAEQEPVQEHGCLFCIQLICISLRLLGPLDGGVEEEEEECIADGNELVTKDEYSMDENFAADFEMDNLTCEDMEYFCVKGEENGSREMGDTEMEVESEKGRPPPLEPEEWDGPRNNPLGIQDMTQRSPQHHRLSGGSSADGH</sequence>
<evidence type="ECO:0000313" key="2">
    <source>
        <dbReference type="EMBL" id="KAI7806760.1"/>
    </source>
</evidence>
<proteinExistence type="predicted"/>
<comment type="caution">
    <text evidence="2">The sequence shown here is derived from an EMBL/GenBank/DDBJ whole genome shotgun (WGS) entry which is preliminary data.</text>
</comment>
<feature type="region of interest" description="Disordered" evidence="1">
    <location>
        <begin position="273"/>
        <end position="334"/>
    </location>
</feature>
<name>A0A9W7WQP7_TRIRA</name>
<evidence type="ECO:0000256" key="1">
    <source>
        <dbReference type="SAM" id="MobiDB-lite"/>
    </source>
</evidence>
<accession>A0A9W7WQP7</accession>
<organism evidence="2 3">
    <name type="scientific">Triplophysa rosa</name>
    <name type="common">Cave loach</name>
    <dbReference type="NCBI Taxonomy" id="992332"/>
    <lineage>
        <taxon>Eukaryota</taxon>
        <taxon>Metazoa</taxon>
        <taxon>Chordata</taxon>
        <taxon>Craniata</taxon>
        <taxon>Vertebrata</taxon>
        <taxon>Euteleostomi</taxon>
        <taxon>Actinopterygii</taxon>
        <taxon>Neopterygii</taxon>
        <taxon>Teleostei</taxon>
        <taxon>Ostariophysi</taxon>
        <taxon>Cypriniformes</taxon>
        <taxon>Nemacheilidae</taxon>
        <taxon>Triplophysa</taxon>
    </lineage>
</organism>
<dbReference type="Proteomes" id="UP001059041">
    <property type="component" value="Linkage Group LG8"/>
</dbReference>
<dbReference type="EMBL" id="JAFHDT010000008">
    <property type="protein sequence ID" value="KAI7806760.1"/>
    <property type="molecule type" value="Genomic_DNA"/>
</dbReference>
<keyword evidence="3" id="KW-1185">Reference proteome</keyword>
<reference evidence="2" key="1">
    <citation type="submission" date="2021-02" db="EMBL/GenBank/DDBJ databases">
        <title>Comparative genomics reveals that relaxation of natural selection precedes convergent phenotypic evolution of cavefish.</title>
        <authorList>
            <person name="Peng Z."/>
        </authorList>
    </citation>
    <scope>NUCLEOTIDE SEQUENCE</scope>
    <source>
        <tissue evidence="2">Muscle</tissue>
    </source>
</reference>
<protein>
    <submittedName>
        <fullName evidence="2">Uncharacterized protein</fullName>
    </submittedName>
</protein>